<evidence type="ECO:0000313" key="6">
    <source>
        <dbReference type="EMBL" id="KAF7273138.1"/>
    </source>
</evidence>
<dbReference type="Pfam" id="PF01981">
    <property type="entry name" value="PTH2"/>
    <property type="match status" value="1"/>
</dbReference>
<gene>
    <name evidence="6" type="ORF">GWI33_014132</name>
</gene>
<dbReference type="InterPro" id="IPR023476">
    <property type="entry name" value="Pep_tRNA_hydro_II_dom_sf"/>
</dbReference>
<dbReference type="PROSITE" id="PS50030">
    <property type="entry name" value="UBA"/>
    <property type="match status" value="1"/>
</dbReference>
<dbReference type="OrthoDB" id="1733656at2759"/>
<name>A0A834I6R6_RHYFE</name>
<dbReference type="FunFam" id="3.40.1490.10:FF:000002">
    <property type="entry name" value="Peptidyl-tRNA hydrolase 2, mitochondrial"/>
    <property type="match status" value="1"/>
</dbReference>
<dbReference type="PANTHER" id="PTHR12649:SF29">
    <property type="entry name" value="AMINOACYL-TRNA HYDROLASE"/>
    <property type="match status" value="1"/>
</dbReference>
<dbReference type="PANTHER" id="PTHR12649">
    <property type="entry name" value="PEPTIDYL-TRNA HYDROLASE 2"/>
    <property type="match status" value="1"/>
</dbReference>
<evidence type="ECO:0000313" key="7">
    <source>
        <dbReference type="Proteomes" id="UP000625711"/>
    </source>
</evidence>
<dbReference type="Gene3D" id="1.10.8.10">
    <property type="entry name" value="DNA helicase RuvA subunit, C-terminal domain"/>
    <property type="match status" value="1"/>
</dbReference>
<comment type="caution">
    <text evidence="6">The sequence shown here is derived from an EMBL/GenBank/DDBJ whole genome shotgun (WGS) entry which is preliminary data.</text>
</comment>
<keyword evidence="2" id="KW-0378">Hydrolase</keyword>
<organism evidence="6 7">
    <name type="scientific">Rhynchophorus ferrugineus</name>
    <name type="common">Red palm weevil</name>
    <name type="synonym">Curculio ferrugineus</name>
    <dbReference type="NCBI Taxonomy" id="354439"/>
    <lineage>
        <taxon>Eukaryota</taxon>
        <taxon>Metazoa</taxon>
        <taxon>Ecdysozoa</taxon>
        <taxon>Arthropoda</taxon>
        <taxon>Hexapoda</taxon>
        <taxon>Insecta</taxon>
        <taxon>Pterygota</taxon>
        <taxon>Neoptera</taxon>
        <taxon>Endopterygota</taxon>
        <taxon>Coleoptera</taxon>
        <taxon>Polyphaga</taxon>
        <taxon>Cucujiformia</taxon>
        <taxon>Curculionidae</taxon>
        <taxon>Dryophthorinae</taxon>
        <taxon>Rhynchophorus</taxon>
    </lineage>
</organism>
<comment type="catalytic activity">
    <reaction evidence="4">
        <text>an N-acyl-L-alpha-aminoacyl-tRNA + H2O = an N-acyl-L-amino acid + a tRNA + H(+)</text>
        <dbReference type="Rhea" id="RHEA:54448"/>
        <dbReference type="Rhea" id="RHEA-COMP:10123"/>
        <dbReference type="Rhea" id="RHEA-COMP:13883"/>
        <dbReference type="ChEBI" id="CHEBI:15377"/>
        <dbReference type="ChEBI" id="CHEBI:15378"/>
        <dbReference type="ChEBI" id="CHEBI:59874"/>
        <dbReference type="ChEBI" id="CHEBI:78442"/>
        <dbReference type="ChEBI" id="CHEBI:138191"/>
        <dbReference type="EC" id="3.1.1.29"/>
    </reaction>
</comment>
<protein>
    <recommendedName>
        <fullName evidence="1">peptidyl-tRNA hydrolase</fullName>
        <ecNumber evidence="1">3.1.1.29</ecNumber>
    </recommendedName>
</protein>
<sequence length="176" mass="19629">MSEEADKFMPDKDLLAALIQMGINEDFAKEALFCTGNKSVDDAINYIVNNKDERNELGRCEDSGKGMQDSSDADWEDQGLANYKMVHVVNCSLKMKTENQEELNQWEELGEKKVVLKGNDAEHLKQLYHKAISEGLPAYLVRDAGHTQIASGSLTVLSLFGIEEHVENITGKLPLL</sequence>
<dbReference type="Pfam" id="PF22562">
    <property type="entry name" value="UBA_7"/>
    <property type="match status" value="1"/>
</dbReference>
<dbReference type="AlphaFoldDB" id="A0A834I6R6"/>
<dbReference type="EC" id="3.1.1.29" evidence="1"/>
<dbReference type="SUPFAM" id="SSF46934">
    <property type="entry name" value="UBA-like"/>
    <property type="match status" value="1"/>
</dbReference>
<dbReference type="GO" id="GO:0004045">
    <property type="term" value="F:peptidyl-tRNA hydrolase activity"/>
    <property type="evidence" value="ECO:0007669"/>
    <property type="project" value="UniProtKB-EC"/>
</dbReference>
<feature type="domain" description="UBA" evidence="5">
    <location>
        <begin position="9"/>
        <end position="50"/>
    </location>
</feature>
<keyword evidence="7" id="KW-1185">Reference proteome</keyword>
<evidence type="ECO:0000256" key="3">
    <source>
        <dbReference type="ARBA" id="ARBA00038050"/>
    </source>
</evidence>
<dbReference type="EMBL" id="JAACXV010013552">
    <property type="protein sequence ID" value="KAF7273138.1"/>
    <property type="molecule type" value="Genomic_DNA"/>
</dbReference>
<comment type="similarity">
    <text evidence="3">Belongs to the PTH2 family.</text>
</comment>
<dbReference type="NCBIfam" id="TIGR00283">
    <property type="entry name" value="arch_pth2"/>
    <property type="match status" value="1"/>
</dbReference>
<evidence type="ECO:0000256" key="1">
    <source>
        <dbReference type="ARBA" id="ARBA00013260"/>
    </source>
</evidence>
<reference evidence="6" key="1">
    <citation type="submission" date="2020-08" db="EMBL/GenBank/DDBJ databases">
        <title>Genome sequencing and assembly of the red palm weevil Rhynchophorus ferrugineus.</title>
        <authorList>
            <person name="Dias G.B."/>
            <person name="Bergman C.M."/>
            <person name="Manee M."/>
        </authorList>
    </citation>
    <scope>NUCLEOTIDE SEQUENCE</scope>
    <source>
        <strain evidence="6">AA-2017</strain>
        <tissue evidence="6">Whole larva</tissue>
    </source>
</reference>
<evidence type="ECO:0000256" key="4">
    <source>
        <dbReference type="ARBA" id="ARBA00048707"/>
    </source>
</evidence>
<dbReference type="SUPFAM" id="SSF102462">
    <property type="entry name" value="Peptidyl-tRNA hydrolase II"/>
    <property type="match status" value="1"/>
</dbReference>
<evidence type="ECO:0000256" key="2">
    <source>
        <dbReference type="ARBA" id="ARBA00022801"/>
    </source>
</evidence>
<proteinExistence type="inferred from homology"/>
<evidence type="ECO:0000259" key="5">
    <source>
        <dbReference type="PROSITE" id="PS50030"/>
    </source>
</evidence>
<dbReference type="Gene3D" id="3.40.1490.10">
    <property type="entry name" value="Bit1"/>
    <property type="match status" value="1"/>
</dbReference>
<dbReference type="Proteomes" id="UP000625711">
    <property type="component" value="Unassembled WGS sequence"/>
</dbReference>
<dbReference type="InterPro" id="IPR009060">
    <property type="entry name" value="UBA-like_sf"/>
</dbReference>
<dbReference type="InterPro" id="IPR002833">
    <property type="entry name" value="PTH2"/>
</dbReference>
<dbReference type="InterPro" id="IPR015940">
    <property type="entry name" value="UBA"/>
</dbReference>
<dbReference type="GO" id="GO:0005829">
    <property type="term" value="C:cytosol"/>
    <property type="evidence" value="ECO:0007669"/>
    <property type="project" value="TreeGrafter"/>
</dbReference>
<accession>A0A834I6R6</accession>